<dbReference type="PANTHER" id="PTHR33048:SF92">
    <property type="entry name" value="INTEGRAL MEMBRANE PROTEIN"/>
    <property type="match status" value="1"/>
</dbReference>
<dbReference type="InterPro" id="IPR052337">
    <property type="entry name" value="SAT4-like"/>
</dbReference>
<feature type="transmembrane region" description="Helical" evidence="6">
    <location>
        <begin position="94"/>
        <end position="118"/>
    </location>
</feature>
<dbReference type="Proteomes" id="UP000777438">
    <property type="component" value="Unassembled WGS sequence"/>
</dbReference>
<feature type="transmembrane region" description="Helical" evidence="6">
    <location>
        <begin position="178"/>
        <end position="200"/>
    </location>
</feature>
<proteinExistence type="inferred from homology"/>
<evidence type="ECO:0000259" key="7">
    <source>
        <dbReference type="Pfam" id="PF20684"/>
    </source>
</evidence>
<feature type="transmembrane region" description="Helical" evidence="6">
    <location>
        <begin position="246"/>
        <end position="269"/>
    </location>
</feature>
<comment type="similarity">
    <text evidence="5">Belongs to the SAT4 family.</text>
</comment>
<accession>A0A9P9AMK5</accession>
<organism evidence="8 9">
    <name type="scientific">Thelonectria olida</name>
    <dbReference type="NCBI Taxonomy" id="1576542"/>
    <lineage>
        <taxon>Eukaryota</taxon>
        <taxon>Fungi</taxon>
        <taxon>Dikarya</taxon>
        <taxon>Ascomycota</taxon>
        <taxon>Pezizomycotina</taxon>
        <taxon>Sordariomycetes</taxon>
        <taxon>Hypocreomycetidae</taxon>
        <taxon>Hypocreales</taxon>
        <taxon>Nectriaceae</taxon>
        <taxon>Thelonectria</taxon>
    </lineage>
</organism>
<dbReference type="AlphaFoldDB" id="A0A9P9AMK5"/>
<keyword evidence="9" id="KW-1185">Reference proteome</keyword>
<evidence type="ECO:0000256" key="5">
    <source>
        <dbReference type="ARBA" id="ARBA00038359"/>
    </source>
</evidence>
<evidence type="ECO:0000256" key="3">
    <source>
        <dbReference type="ARBA" id="ARBA00022989"/>
    </source>
</evidence>
<feature type="transmembrane region" description="Helical" evidence="6">
    <location>
        <begin position="48"/>
        <end position="70"/>
    </location>
</feature>
<protein>
    <recommendedName>
        <fullName evidence="7">Rhodopsin domain-containing protein</fullName>
    </recommendedName>
</protein>
<evidence type="ECO:0000256" key="1">
    <source>
        <dbReference type="ARBA" id="ARBA00004141"/>
    </source>
</evidence>
<name>A0A9P9AMK5_9HYPO</name>
<evidence type="ECO:0000313" key="8">
    <source>
        <dbReference type="EMBL" id="KAH6879428.1"/>
    </source>
</evidence>
<evidence type="ECO:0000256" key="4">
    <source>
        <dbReference type="ARBA" id="ARBA00023136"/>
    </source>
</evidence>
<dbReference type="OrthoDB" id="5273647at2759"/>
<feature type="domain" description="Rhodopsin" evidence="7">
    <location>
        <begin position="27"/>
        <end position="275"/>
    </location>
</feature>
<reference evidence="8 9" key="1">
    <citation type="journal article" date="2021" name="Nat. Commun.">
        <title>Genetic determinants of endophytism in the Arabidopsis root mycobiome.</title>
        <authorList>
            <person name="Mesny F."/>
            <person name="Miyauchi S."/>
            <person name="Thiergart T."/>
            <person name="Pickel B."/>
            <person name="Atanasova L."/>
            <person name="Karlsson M."/>
            <person name="Huettel B."/>
            <person name="Barry K.W."/>
            <person name="Haridas S."/>
            <person name="Chen C."/>
            <person name="Bauer D."/>
            <person name="Andreopoulos W."/>
            <person name="Pangilinan J."/>
            <person name="LaButti K."/>
            <person name="Riley R."/>
            <person name="Lipzen A."/>
            <person name="Clum A."/>
            <person name="Drula E."/>
            <person name="Henrissat B."/>
            <person name="Kohler A."/>
            <person name="Grigoriev I.V."/>
            <person name="Martin F.M."/>
            <person name="Hacquard S."/>
        </authorList>
    </citation>
    <scope>NUCLEOTIDE SEQUENCE [LARGE SCALE GENOMIC DNA]</scope>
    <source>
        <strain evidence="8 9">MPI-CAGE-CH-0241</strain>
    </source>
</reference>
<evidence type="ECO:0000256" key="2">
    <source>
        <dbReference type="ARBA" id="ARBA00022692"/>
    </source>
</evidence>
<keyword evidence="2 6" id="KW-0812">Transmembrane</keyword>
<dbReference type="InterPro" id="IPR049326">
    <property type="entry name" value="Rhodopsin_dom_fungi"/>
</dbReference>
<dbReference type="EMBL" id="JAGPYM010000029">
    <property type="protein sequence ID" value="KAH6879428.1"/>
    <property type="molecule type" value="Genomic_DNA"/>
</dbReference>
<comment type="subcellular location">
    <subcellularLocation>
        <location evidence="1">Membrane</location>
        <topology evidence="1">Multi-pass membrane protein</topology>
    </subcellularLocation>
</comment>
<feature type="transmembrane region" description="Helical" evidence="6">
    <location>
        <begin position="212"/>
        <end position="234"/>
    </location>
</feature>
<feature type="transmembrane region" description="Helical" evidence="6">
    <location>
        <begin position="130"/>
        <end position="158"/>
    </location>
</feature>
<feature type="transmembrane region" description="Helical" evidence="6">
    <location>
        <begin position="6"/>
        <end position="27"/>
    </location>
</feature>
<dbReference type="Pfam" id="PF20684">
    <property type="entry name" value="Fung_rhodopsin"/>
    <property type="match status" value="1"/>
</dbReference>
<keyword evidence="4 6" id="KW-0472">Membrane</keyword>
<sequence>MIPPPSASAILAIVYTLIAIATVLIAARIYLRIKIQKRRLLFSDWLMILGWCGAFASAPFNIVLSSYGALKPHIDYSLTNYHVDLGTFKFVRKMIWASGLPLFTTPYFCKASLLAVYLQLFPPFLKKRRIVLWVTIGYVVVGYIVSMSLLFFLCFPPSRYWSLEHPENMCSVKTVIRIYIVSWVLHFSSSIAIFILPFLVIYNLQMDTKTRITAYCVLLLGLVDIAFCLTRFLSVQLSHPGDFKSITIVTLWNSLDIYIGLVVACLPALRPYLRRGFTASNQDSYSARRERCAGSRTRTGQSGFEEIDEVVYPRRATGVTCMSEDRYAPDLSEFTRDEVWDDDRKRNRSDVELVTLHVGPPAKKLSRL</sequence>
<evidence type="ECO:0000313" key="9">
    <source>
        <dbReference type="Proteomes" id="UP000777438"/>
    </source>
</evidence>
<gene>
    <name evidence="8" type="ORF">B0T10DRAFT_496451</name>
</gene>
<dbReference type="PANTHER" id="PTHR33048">
    <property type="entry name" value="PTH11-LIKE INTEGRAL MEMBRANE PROTEIN (AFU_ORTHOLOGUE AFUA_5G11245)"/>
    <property type="match status" value="1"/>
</dbReference>
<comment type="caution">
    <text evidence="8">The sequence shown here is derived from an EMBL/GenBank/DDBJ whole genome shotgun (WGS) entry which is preliminary data.</text>
</comment>
<evidence type="ECO:0000256" key="6">
    <source>
        <dbReference type="SAM" id="Phobius"/>
    </source>
</evidence>
<dbReference type="GO" id="GO:0016020">
    <property type="term" value="C:membrane"/>
    <property type="evidence" value="ECO:0007669"/>
    <property type="project" value="UniProtKB-SubCell"/>
</dbReference>
<keyword evidence="3 6" id="KW-1133">Transmembrane helix</keyword>